<feature type="domain" description="DUF8212" evidence="2">
    <location>
        <begin position="224"/>
        <end position="248"/>
    </location>
</feature>
<dbReference type="OrthoDB" id="674604at2759"/>
<protein>
    <submittedName>
        <fullName evidence="3">HET-domain-containing protein</fullName>
    </submittedName>
</protein>
<dbReference type="EMBL" id="KZ613902">
    <property type="protein sequence ID" value="PMD52539.1"/>
    <property type="molecule type" value="Genomic_DNA"/>
</dbReference>
<dbReference type="InParanoid" id="A0A2J6SP42"/>
<dbReference type="Pfam" id="PF26640">
    <property type="entry name" value="DUF8212"/>
    <property type="match status" value="1"/>
</dbReference>
<dbReference type="AlphaFoldDB" id="A0A2J6SP42"/>
<evidence type="ECO:0000259" key="2">
    <source>
        <dbReference type="Pfam" id="PF26640"/>
    </source>
</evidence>
<dbReference type="PANTHER" id="PTHR10622">
    <property type="entry name" value="HET DOMAIN-CONTAINING PROTEIN"/>
    <property type="match status" value="1"/>
</dbReference>
<evidence type="ECO:0000259" key="1">
    <source>
        <dbReference type="Pfam" id="PF06985"/>
    </source>
</evidence>
<keyword evidence="4" id="KW-1185">Reference proteome</keyword>
<dbReference type="STRING" id="1095630.A0A2J6SP42"/>
<dbReference type="PANTHER" id="PTHR10622:SF10">
    <property type="entry name" value="HET DOMAIN-CONTAINING PROTEIN"/>
    <property type="match status" value="1"/>
</dbReference>
<evidence type="ECO:0000313" key="3">
    <source>
        <dbReference type="EMBL" id="PMD52539.1"/>
    </source>
</evidence>
<sequence>MRLLNTETLQLQQFDQGPFPRYAILSHRWGDQEISFQELEAGLGKDKDGYQKIATFCAQARDRGFEWAWVDTCGIDKTSSAELSEAINSMYKWYEQSAVCFVYLPDVTAQVQPDGSTYSLDVHNSCWFTRGWTLQELIAPPSVEFYTSDWIHIGDKSSNVNELSRITGVDTGVLRGDHPVRACSVARIMSWASKRITTRKEDIAYCLLGLFGIHMPLLYGEGDRAFIRLQEEILKQSSDQSLFAWNPLSDNNAPVCGILAPSPACFADSRDIVPLREFWDTESALTNRGVRL</sequence>
<reference evidence="3 4" key="1">
    <citation type="submission" date="2016-04" db="EMBL/GenBank/DDBJ databases">
        <title>A degradative enzymes factory behind the ericoid mycorrhizal symbiosis.</title>
        <authorList>
            <consortium name="DOE Joint Genome Institute"/>
            <person name="Martino E."/>
            <person name="Morin E."/>
            <person name="Grelet G."/>
            <person name="Kuo A."/>
            <person name="Kohler A."/>
            <person name="Daghino S."/>
            <person name="Barry K."/>
            <person name="Choi C."/>
            <person name="Cichocki N."/>
            <person name="Clum A."/>
            <person name="Copeland A."/>
            <person name="Hainaut M."/>
            <person name="Haridas S."/>
            <person name="Labutti K."/>
            <person name="Lindquist E."/>
            <person name="Lipzen A."/>
            <person name="Khouja H.-R."/>
            <person name="Murat C."/>
            <person name="Ohm R."/>
            <person name="Olson A."/>
            <person name="Spatafora J."/>
            <person name="Veneault-Fourrey C."/>
            <person name="Henrissat B."/>
            <person name="Grigoriev I."/>
            <person name="Martin F."/>
            <person name="Perotto S."/>
        </authorList>
    </citation>
    <scope>NUCLEOTIDE SEQUENCE [LARGE SCALE GENOMIC DNA]</scope>
    <source>
        <strain evidence="3 4">E</strain>
    </source>
</reference>
<name>A0A2J6SP42_9HELO</name>
<evidence type="ECO:0000313" key="4">
    <source>
        <dbReference type="Proteomes" id="UP000235371"/>
    </source>
</evidence>
<feature type="non-terminal residue" evidence="3">
    <location>
        <position position="292"/>
    </location>
</feature>
<dbReference type="Proteomes" id="UP000235371">
    <property type="component" value="Unassembled WGS sequence"/>
</dbReference>
<dbReference type="GeneID" id="36585454"/>
<proteinExistence type="predicted"/>
<dbReference type="RefSeq" id="XP_024729443.1">
    <property type="nucleotide sequence ID" value="XM_024877377.1"/>
</dbReference>
<dbReference type="InterPro" id="IPR010730">
    <property type="entry name" value="HET"/>
</dbReference>
<accession>A0A2J6SP42</accession>
<dbReference type="InterPro" id="IPR058525">
    <property type="entry name" value="DUF8212"/>
</dbReference>
<organism evidence="3 4">
    <name type="scientific">Hyaloscypha bicolor E</name>
    <dbReference type="NCBI Taxonomy" id="1095630"/>
    <lineage>
        <taxon>Eukaryota</taxon>
        <taxon>Fungi</taxon>
        <taxon>Dikarya</taxon>
        <taxon>Ascomycota</taxon>
        <taxon>Pezizomycotina</taxon>
        <taxon>Leotiomycetes</taxon>
        <taxon>Helotiales</taxon>
        <taxon>Hyaloscyphaceae</taxon>
        <taxon>Hyaloscypha</taxon>
        <taxon>Hyaloscypha bicolor</taxon>
    </lineage>
</organism>
<dbReference type="Pfam" id="PF06985">
    <property type="entry name" value="HET"/>
    <property type="match status" value="1"/>
</dbReference>
<feature type="domain" description="Heterokaryon incompatibility" evidence="1">
    <location>
        <begin position="22"/>
        <end position="108"/>
    </location>
</feature>
<gene>
    <name evidence="3" type="ORF">K444DRAFT_572972</name>
</gene>